<sequence>MSTPILVPQLESDDQRLSVSLWLMRVGEEVARGDRVVELLVPGVTFDVAAPCSGTLTSCDCRPGDEVHEGSVLGWIDSPESDQTADVDDSRPD</sequence>
<name>A0A518FTP9_9PLAN</name>
<evidence type="ECO:0000313" key="4">
    <source>
        <dbReference type="Proteomes" id="UP000320839"/>
    </source>
</evidence>
<dbReference type="InterPro" id="IPR011053">
    <property type="entry name" value="Single_hybrid_motif"/>
</dbReference>
<feature type="domain" description="Lipoyl-binding" evidence="2">
    <location>
        <begin position="8"/>
        <end position="74"/>
    </location>
</feature>
<evidence type="ECO:0000256" key="1">
    <source>
        <dbReference type="SAM" id="MobiDB-lite"/>
    </source>
</evidence>
<dbReference type="Pfam" id="PF00364">
    <property type="entry name" value="Biotin_lipoyl"/>
    <property type="match status" value="1"/>
</dbReference>
<dbReference type="OrthoDB" id="292232at2"/>
<evidence type="ECO:0000313" key="3">
    <source>
        <dbReference type="EMBL" id="QDV19711.1"/>
    </source>
</evidence>
<protein>
    <submittedName>
        <fullName evidence="3">Dihydrolipoamide succinyltransferase</fullName>
    </submittedName>
</protein>
<organism evidence="3 4">
    <name type="scientific">Gimesia panareensis</name>
    <dbReference type="NCBI Taxonomy" id="2527978"/>
    <lineage>
        <taxon>Bacteria</taxon>
        <taxon>Pseudomonadati</taxon>
        <taxon>Planctomycetota</taxon>
        <taxon>Planctomycetia</taxon>
        <taxon>Planctomycetales</taxon>
        <taxon>Planctomycetaceae</taxon>
        <taxon>Gimesia</taxon>
    </lineage>
</organism>
<dbReference type="Gene3D" id="2.40.50.100">
    <property type="match status" value="1"/>
</dbReference>
<evidence type="ECO:0000259" key="2">
    <source>
        <dbReference type="Pfam" id="PF00364"/>
    </source>
</evidence>
<gene>
    <name evidence="3" type="ORF">Pan153_43780</name>
</gene>
<accession>A0A518FTP9</accession>
<feature type="region of interest" description="Disordered" evidence="1">
    <location>
        <begin position="70"/>
        <end position="93"/>
    </location>
</feature>
<proteinExistence type="predicted"/>
<keyword evidence="3" id="KW-0808">Transferase</keyword>
<dbReference type="RefSeq" id="WP_145457676.1">
    <property type="nucleotide sequence ID" value="NZ_CP036317.1"/>
</dbReference>
<dbReference type="EMBL" id="CP036317">
    <property type="protein sequence ID" value="QDV19711.1"/>
    <property type="molecule type" value="Genomic_DNA"/>
</dbReference>
<dbReference type="GO" id="GO:0016740">
    <property type="term" value="F:transferase activity"/>
    <property type="evidence" value="ECO:0007669"/>
    <property type="project" value="UniProtKB-KW"/>
</dbReference>
<dbReference type="InterPro" id="IPR000089">
    <property type="entry name" value="Biotin_lipoyl"/>
</dbReference>
<dbReference type="SUPFAM" id="SSF51230">
    <property type="entry name" value="Single hybrid motif"/>
    <property type="match status" value="1"/>
</dbReference>
<reference evidence="3 4" key="1">
    <citation type="submission" date="2019-02" db="EMBL/GenBank/DDBJ databases">
        <title>Deep-cultivation of Planctomycetes and their phenomic and genomic characterization uncovers novel biology.</title>
        <authorList>
            <person name="Wiegand S."/>
            <person name="Jogler M."/>
            <person name="Boedeker C."/>
            <person name="Pinto D."/>
            <person name="Vollmers J."/>
            <person name="Rivas-Marin E."/>
            <person name="Kohn T."/>
            <person name="Peeters S.H."/>
            <person name="Heuer A."/>
            <person name="Rast P."/>
            <person name="Oberbeckmann S."/>
            <person name="Bunk B."/>
            <person name="Jeske O."/>
            <person name="Meyerdierks A."/>
            <person name="Storesund J.E."/>
            <person name="Kallscheuer N."/>
            <person name="Luecker S."/>
            <person name="Lage O.M."/>
            <person name="Pohl T."/>
            <person name="Merkel B.J."/>
            <person name="Hornburger P."/>
            <person name="Mueller R.-W."/>
            <person name="Bruemmer F."/>
            <person name="Labrenz M."/>
            <person name="Spormann A.M."/>
            <person name="Op den Camp H."/>
            <person name="Overmann J."/>
            <person name="Amann R."/>
            <person name="Jetten M.S.M."/>
            <person name="Mascher T."/>
            <person name="Medema M.H."/>
            <person name="Devos D.P."/>
            <person name="Kaster A.-K."/>
            <person name="Ovreas L."/>
            <person name="Rohde M."/>
            <person name="Galperin M.Y."/>
            <person name="Jogler C."/>
        </authorList>
    </citation>
    <scope>NUCLEOTIDE SEQUENCE [LARGE SCALE GENOMIC DNA]</scope>
    <source>
        <strain evidence="3 4">Pan153</strain>
    </source>
</reference>
<dbReference type="Proteomes" id="UP000320839">
    <property type="component" value="Chromosome"/>
</dbReference>
<dbReference type="AlphaFoldDB" id="A0A518FTP9"/>